<dbReference type="Proteomes" id="UP000198521">
    <property type="component" value="Unassembled WGS sequence"/>
</dbReference>
<proteinExistence type="predicted"/>
<dbReference type="Gene3D" id="3.30.420.40">
    <property type="match status" value="2"/>
</dbReference>
<dbReference type="Pfam" id="PF03702">
    <property type="entry name" value="AnmK"/>
    <property type="match status" value="1"/>
</dbReference>
<dbReference type="GO" id="GO:0005524">
    <property type="term" value="F:ATP binding"/>
    <property type="evidence" value="ECO:0007669"/>
    <property type="project" value="InterPro"/>
</dbReference>
<dbReference type="InterPro" id="IPR043129">
    <property type="entry name" value="ATPase_NBD"/>
</dbReference>
<evidence type="ECO:0000313" key="1">
    <source>
        <dbReference type="EMBL" id="SEL86629.1"/>
    </source>
</evidence>
<dbReference type="SUPFAM" id="SSF53067">
    <property type="entry name" value="Actin-like ATPase domain"/>
    <property type="match status" value="1"/>
</dbReference>
<keyword evidence="2" id="KW-1185">Reference proteome</keyword>
<reference evidence="1 2" key="1">
    <citation type="submission" date="2016-10" db="EMBL/GenBank/DDBJ databases">
        <authorList>
            <person name="de Groot N.N."/>
        </authorList>
    </citation>
    <scope>NUCLEOTIDE SEQUENCE [LARGE SCALE GENOMIC DNA]</scope>
    <source>
        <strain evidence="1 2">DSM 25232</strain>
    </source>
</reference>
<evidence type="ECO:0000313" key="2">
    <source>
        <dbReference type="Proteomes" id="UP000198521"/>
    </source>
</evidence>
<dbReference type="GO" id="GO:0006040">
    <property type="term" value="P:amino sugar metabolic process"/>
    <property type="evidence" value="ECO:0007669"/>
    <property type="project" value="InterPro"/>
</dbReference>
<protein>
    <submittedName>
        <fullName evidence="1">Anhydro-N-acetylmuramic acid kinase</fullName>
    </submittedName>
</protein>
<dbReference type="AlphaFoldDB" id="A0A1H7TQ61"/>
<dbReference type="GO" id="GO:0016301">
    <property type="term" value="F:kinase activity"/>
    <property type="evidence" value="ECO:0007669"/>
    <property type="project" value="UniProtKB-KW"/>
</dbReference>
<dbReference type="InterPro" id="IPR005338">
    <property type="entry name" value="Anhydro_N_Ac-Mur_kinase"/>
</dbReference>
<dbReference type="OrthoDB" id="9763949at2"/>
<dbReference type="NCBIfam" id="NF007144">
    <property type="entry name" value="PRK09585.2-3"/>
    <property type="match status" value="1"/>
</dbReference>
<gene>
    <name evidence="1" type="ORF">SAMN04487910_3535</name>
</gene>
<dbReference type="GO" id="GO:0009254">
    <property type="term" value="P:peptidoglycan turnover"/>
    <property type="evidence" value="ECO:0007669"/>
    <property type="project" value="InterPro"/>
</dbReference>
<dbReference type="PANTHER" id="PTHR30605">
    <property type="entry name" value="ANHYDRO-N-ACETYLMURAMIC ACID KINASE"/>
    <property type="match status" value="1"/>
</dbReference>
<sequence length="361" mass="40184">MATNSKTYKVIGLMSGTSLDGLDIAYCHIKKNEDSWAFSILNIENVSYSEAFKNKLKNAVHLPTTDLLAFNNTYGDWLGTKVKNFIDKNSLEVDFISSHGHTVFHQPEIGLTYQIGSGQHIANTSNLKVICDFRTNDVALGGQGAPLVPIGDQLLFNEYDFCLNLGGISNISFDLNGQRIAYDISPANMLLNLICNSINLEYDDGGKLARTGKLIEELYNTLNGLSYYRASYPKSLGYEWFLNEVIPIIKTTKASAENLLYTSIHHITEQIANAIKKTRKEKSSLLITGGGANNIFLIEVLQQKLQNHTTVIIPNEHVIDYKEALIFAFMGVLRDRNEINCLQSVTGAKRDSSSGIIYYPH</sequence>
<dbReference type="PANTHER" id="PTHR30605:SF0">
    <property type="entry name" value="ANHYDRO-N-ACETYLMURAMIC ACID KINASE"/>
    <property type="match status" value="1"/>
</dbReference>
<name>A0A1H7TQ61_AQUAM</name>
<keyword evidence="1" id="KW-0418">Kinase</keyword>
<keyword evidence="1" id="KW-0808">Transferase</keyword>
<dbReference type="EMBL" id="FOAB01000006">
    <property type="protein sequence ID" value="SEL86629.1"/>
    <property type="molecule type" value="Genomic_DNA"/>
</dbReference>
<accession>A0A1H7TQ61</accession>
<dbReference type="STRING" id="1038014.SAMN04487910_3535"/>
<organism evidence="1 2">
    <name type="scientific">Aquimarina amphilecti</name>
    <dbReference type="NCBI Taxonomy" id="1038014"/>
    <lineage>
        <taxon>Bacteria</taxon>
        <taxon>Pseudomonadati</taxon>
        <taxon>Bacteroidota</taxon>
        <taxon>Flavobacteriia</taxon>
        <taxon>Flavobacteriales</taxon>
        <taxon>Flavobacteriaceae</taxon>
        <taxon>Aquimarina</taxon>
    </lineage>
</organism>
<dbReference type="GO" id="GO:0016773">
    <property type="term" value="F:phosphotransferase activity, alcohol group as acceptor"/>
    <property type="evidence" value="ECO:0007669"/>
    <property type="project" value="InterPro"/>
</dbReference>